<feature type="region of interest" description="Disordered" evidence="1">
    <location>
        <begin position="478"/>
        <end position="548"/>
    </location>
</feature>
<feature type="compositionally biased region" description="Low complexity" evidence="1">
    <location>
        <begin position="425"/>
        <end position="457"/>
    </location>
</feature>
<name>A0ABY9IIG7_9ACTN</name>
<feature type="region of interest" description="Disordered" evidence="1">
    <location>
        <begin position="1"/>
        <end position="37"/>
    </location>
</feature>
<feature type="compositionally biased region" description="Low complexity" evidence="1">
    <location>
        <begin position="265"/>
        <end position="281"/>
    </location>
</feature>
<gene>
    <name evidence="2" type="ORF">P8A19_02685</name>
</gene>
<feature type="compositionally biased region" description="Low complexity" evidence="1">
    <location>
        <begin position="235"/>
        <end position="249"/>
    </location>
</feature>
<evidence type="ECO:0008006" key="4">
    <source>
        <dbReference type="Google" id="ProtNLM"/>
    </source>
</evidence>
<accession>A0ABY9IIG7</accession>
<feature type="compositionally biased region" description="Pro residues" evidence="1">
    <location>
        <begin position="498"/>
        <end position="516"/>
    </location>
</feature>
<evidence type="ECO:0000256" key="1">
    <source>
        <dbReference type="SAM" id="MobiDB-lite"/>
    </source>
</evidence>
<keyword evidence="3" id="KW-1185">Reference proteome</keyword>
<feature type="compositionally biased region" description="Pro residues" evidence="1">
    <location>
        <begin position="385"/>
        <end position="394"/>
    </location>
</feature>
<protein>
    <recommendedName>
        <fullName evidence="4">Syndecan 1</fullName>
    </recommendedName>
</protein>
<dbReference type="RefSeq" id="WP_306105631.1">
    <property type="nucleotide sequence ID" value="NZ_CP120988.1"/>
</dbReference>
<feature type="compositionally biased region" description="Low complexity" evidence="1">
    <location>
        <begin position="177"/>
        <end position="202"/>
    </location>
</feature>
<reference evidence="2 3" key="1">
    <citation type="submission" date="2023-03" db="EMBL/GenBank/DDBJ databases">
        <title>Isolation and description of six Streptomyces strains from soil environments, able to metabolize different microbial glucans.</title>
        <authorList>
            <person name="Widen T."/>
            <person name="Larsbrink J."/>
        </authorList>
    </citation>
    <scope>NUCLEOTIDE SEQUENCE [LARGE SCALE GENOMIC DNA]</scope>
    <source>
        <strain evidence="2 3">Alt2</strain>
    </source>
</reference>
<feature type="compositionally biased region" description="Low complexity" evidence="1">
    <location>
        <begin position="517"/>
        <end position="539"/>
    </location>
</feature>
<feature type="compositionally biased region" description="Basic and acidic residues" evidence="1">
    <location>
        <begin position="23"/>
        <end position="35"/>
    </location>
</feature>
<evidence type="ECO:0000313" key="3">
    <source>
        <dbReference type="Proteomes" id="UP001235744"/>
    </source>
</evidence>
<proteinExistence type="predicted"/>
<feature type="compositionally biased region" description="Gly residues" evidence="1">
    <location>
        <begin position="282"/>
        <end position="291"/>
    </location>
</feature>
<dbReference type="EMBL" id="CP120988">
    <property type="protein sequence ID" value="WLQ54416.1"/>
    <property type="molecule type" value="Genomic_DNA"/>
</dbReference>
<dbReference type="Proteomes" id="UP001235744">
    <property type="component" value="Chromosome"/>
</dbReference>
<feature type="compositionally biased region" description="Low complexity" evidence="1">
    <location>
        <begin position="292"/>
        <end position="303"/>
    </location>
</feature>
<feature type="compositionally biased region" description="Pro residues" evidence="1">
    <location>
        <begin position="362"/>
        <end position="372"/>
    </location>
</feature>
<sequence length="582" mass="57689">MGLMSWLRGGRSTGGDPSPGDAHASRPDRVDRVDVSRLAPVQRSVTGQDLVIDPGGFQAALTTRQDTALGTPLGHLVSPDAPAGLVHGVALAAPGSPAPAVQRTVGMPLRPRTKPAPVAVRRAYGESAPALTTAAGASAEAGLPVRHLVGDEPLVQRSEAAGQTDAGPDTSQDSPGAAAVRRTASSTSPQPSRRTPGLGAPLPGLPPTAQRQAHRPSDVQPPASRPPVVQREPTSAASADDSSVSAGDAMPVAPEAHVPSDGTEAAVPVAPLLGDAPLAGAASGGEPGGEGVAAATPASTVPVQRSEAVRAGLPPVPPPAAGPTAPLLGDRPLSLRSATDPGPPAGAVVQRAPEGGGVQRLPAPPAGPPPSQPSAVPVRWTVPDPGAPSGPPAPLLQREAAPVQRHAVGAAPVQRHALGAPPVPASAAARTGGRTTTSPTATSPTATSPTAASPTAGSVAVAAGVAQRMADGSVVFGAAPLHGTSRPVIQRDAEITEEPPPLPEPEPPPVAEPEPGPEASAGPEAMPAAADSDARAGTAAGQGSPPVTDELVRALYGPLSRLLKADLRLDRERAGFHINTRH</sequence>
<feature type="region of interest" description="Disordered" evidence="1">
    <location>
        <begin position="158"/>
        <end position="457"/>
    </location>
</feature>
<organism evidence="2 3">
    <name type="scientific">Streptomyces poriferorum</name>
    <dbReference type="NCBI Taxonomy" id="2798799"/>
    <lineage>
        <taxon>Bacteria</taxon>
        <taxon>Bacillati</taxon>
        <taxon>Actinomycetota</taxon>
        <taxon>Actinomycetes</taxon>
        <taxon>Kitasatosporales</taxon>
        <taxon>Streptomycetaceae</taxon>
        <taxon>Streptomyces</taxon>
    </lineage>
</organism>
<evidence type="ECO:0000313" key="2">
    <source>
        <dbReference type="EMBL" id="WLQ54416.1"/>
    </source>
</evidence>